<gene>
    <name evidence="2" type="ORF">CEQ21_07895</name>
</gene>
<dbReference type="Proteomes" id="UP000319837">
    <property type="component" value="Plasmid unnamed2"/>
</dbReference>
<geneLocation type="plasmid" evidence="2">
    <name>unnamed2</name>
</geneLocation>
<evidence type="ECO:0008006" key="3">
    <source>
        <dbReference type="Google" id="ProtNLM"/>
    </source>
</evidence>
<keyword evidence="1" id="KW-0732">Signal</keyword>
<dbReference type="RefSeq" id="WP_182102361.1">
    <property type="nucleotide sequence ID" value="NZ_CM017506.1"/>
</dbReference>
<evidence type="ECO:0000256" key="1">
    <source>
        <dbReference type="SAM" id="SignalP"/>
    </source>
</evidence>
<protein>
    <recommendedName>
        <fullName evidence="3">WxL domain-containing protein</fullName>
    </recommendedName>
</protein>
<sequence length="206" mass="21018">MRLSKSKFGILALTGVMSLGFLFGGNSAFAAEQATTKASTGIQSGGYNVSLTSPQDLNPTVTVGTSTQKVVIGKIPTINVEDLTGTGSNFSLKVSATELTEKTPSGGFKTGSSALKPFNSMVLKTNSSTISNPNVTFSGTSGINLAGETSTTLYSGSNAGGTTTITADNEIYVTVAPNKVTVDPVNYPGGPTPYETTVKLSVVQGL</sequence>
<proteinExistence type="predicted"/>
<name>A0A553SQL7_NIACI</name>
<feature type="chain" id="PRO_5022019420" description="WxL domain-containing protein" evidence="1">
    <location>
        <begin position="31"/>
        <end position="206"/>
    </location>
</feature>
<organism evidence="2">
    <name type="scientific">Niallia circulans</name>
    <name type="common">Bacillus circulans</name>
    <dbReference type="NCBI Taxonomy" id="1397"/>
    <lineage>
        <taxon>Bacteria</taxon>
        <taxon>Bacillati</taxon>
        <taxon>Bacillota</taxon>
        <taxon>Bacilli</taxon>
        <taxon>Bacillales</taxon>
        <taxon>Bacillaceae</taxon>
        <taxon>Niallia</taxon>
    </lineage>
</organism>
<feature type="signal peptide" evidence="1">
    <location>
        <begin position="1"/>
        <end position="30"/>
    </location>
</feature>
<accession>A0A553SQL7</accession>
<reference evidence="2" key="1">
    <citation type="submission" date="2018-10" db="EMBL/GenBank/DDBJ databases">
        <title>FDA dAtabase for Regulatory Grade micrObial Sequences (FDA-ARGOS): Supporting development and validation of Infectious Disease Dx tests.</title>
        <authorList>
            <person name="Minogue T."/>
            <person name="Wolcott M."/>
            <person name="Wasieloski L."/>
            <person name="Aguilar W."/>
            <person name="Moore D."/>
            <person name="Tallon L.J."/>
            <person name="Sadzewicz L."/>
            <person name="Sengamalay N."/>
            <person name="Ott S."/>
            <person name="Godinez A."/>
            <person name="Nagaraj S."/>
            <person name="Vavikolanu K."/>
            <person name="Vyas G."/>
            <person name="Nadendla S."/>
            <person name="Aluvathingal J."/>
            <person name="Sichtig H."/>
        </authorList>
    </citation>
    <scope>NUCLEOTIDE SEQUENCE</scope>
    <source>
        <strain evidence="2">FDAARGOS_343</strain>
        <plasmid evidence="2">unnamed2</plasmid>
    </source>
</reference>
<keyword evidence="2" id="KW-0614">Plasmid</keyword>
<comment type="caution">
    <text evidence="2">The sequence shown here is derived from an EMBL/GenBank/DDBJ whole genome shotgun (WGS) entry which is preliminary data.</text>
</comment>
<evidence type="ECO:0000313" key="2">
    <source>
        <dbReference type="EMBL" id="TRZ39281.1"/>
    </source>
</evidence>
<dbReference type="AlphaFoldDB" id="A0A553SQL7"/>
<dbReference type="EMBL" id="RIBP01000003">
    <property type="protein sequence ID" value="TRZ39281.1"/>
    <property type="molecule type" value="Genomic_DNA"/>
</dbReference>